<keyword evidence="4" id="KW-1185">Reference proteome</keyword>
<proteinExistence type="predicted"/>
<evidence type="ECO:0000313" key="3">
    <source>
        <dbReference type="EMBL" id="MEK8028437.1"/>
    </source>
</evidence>
<dbReference type="InterPro" id="IPR016161">
    <property type="entry name" value="Ald_DH/histidinol_DH"/>
</dbReference>
<protein>
    <submittedName>
        <fullName evidence="3">Aldehyde dehydrogenase (NADP(+))</fullName>
    </submittedName>
</protein>
<dbReference type="SUPFAM" id="SSF53720">
    <property type="entry name" value="ALDH-like"/>
    <property type="match status" value="1"/>
</dbReference>
<dbReference type="RefSeq" id="WP_341376222.1">
    <property type="nucleotide sequence ID" value="NZ_JBBUTF010000024.1"/>
</dbReference>
<keyword evidence="1" id="KW-0560">Oxidoreductase</keyword>
<dbReference type="Gene3D" id="3.40.309.10">
    <property type="entry name" value="Aldehyde Dehydrogenase, Chain A, domain 2"/>
    <property type="match status" value="1"/>
</dbReference>
<feature type="domain" description="Aldehyde dehydrogenase" evidence="2">
    <location>
        <begin position="11"/>
        <end position="307"/>
    </location>
</feature>
<dbReference type="InterPro" id="IPR044151">
    <property type="entry name" value="ALDH_KGSADH"/>
</dbReference>
<dbReference type="Proteomes" id="UP001368500">
    <property type="component" value="Unassembled WGS sequence"/>
</dbReference>
<dbReference type="EMBL" id="JBBUTF010000024">
    <property type="protein sequence ID" value="MEK8028437.1"/>
    <property type="molecule type" value="Genomic_DNA"/>
</dbReference>
<evidence type="ECO:0000256" key="1">
    <source>
        <dbReference type="ARBA" id="ARBA00023002"/>
    </source>
</evidence>
<gene>
    <name evidence="3" type="ORF">AACH11_20955</name>
</gene>
<dbReference type="Gene3D" id="3.40.605.10">
    <property type="entry name" value="Aldehyde Dehydrogenase, Chain A, domain 1"/>
    <property type="match status" value="1"/>
</dbReference>
<accession>A0ABU9BES6</accession>
<evidence type="ECO:0000313" key="4">
    <source>
        <dbReference type="Proteomes" id="UP001368500"/>
    </source>
</evidence>
<dbReference type="InterPro" id="IPR016162">
    <property type="entry name" value="Ald_DH_N"/>
</dbReference>
<dbReference type="CDD" id="cd07129">
    <property type="entry name" value="ALDH_KGSADH"/>
    <property type="match status" value="1"/>
</dbReference>
<comment type="caution">
    <text evidence="3">The sequence shown here is derived from an EMBL/GenBank/DDBJ whole genome shotgun (WGS) entry which is preliminary data.</text>
</comment>
<dbReference type="InterPro" id="IPR015590">
    <property type="entry name" value="Aldehyde_DH_dom"/>
</dbReference>
<dbReference type="InterPro" id="IPR016163">
    <property type="entry name" value="Ald_DH_C"/>
</dbReference>
<dbReference type="InterPro" id="IPR050740">
    <property type="entry name" value="Aldehyde_DH_Superfamily"/>
</dbReference>
<evidence type="ECO:0000259" key="2">
    <source>
        <dbReference type="Pfam" id="PF00171"/>
    </source>
</evidence>
<organism evidence="3 4">
    <name type="scientific">Pseudaquabacterium rugosum</name>
    <dbReference type="NCBI Taxonomy" id="2984194"/>
    <lineage>
        <taxon>Bacteria</taxon>
        <taxon>Pseudomonadati</taxon>
        <taxon>Pseudomonadota</taxon>
        <taxon>Betaproteobacteria</taxon>
        <taxon>Burkholderiales</taxon>
        <taxon>Sphaerotilaceae</taxon>
        <taxon>Pseudaquabacterium</taxon>
    </lineage>
</organism>
<dbReference type="Pfam" id="PF00171">
    <property type="entry name" value="Aldedh"/>
    <property type="match status" value="1"/>
</dbReference>
<name>A0ABU9BES6_9BURK</name>
<dbReference type="PANTHER" id="PTHR43353:SF3">
    <property type="entry name" value="ALDEHYDE DEHYDROGENASE-RELATED"/>
    <property type="match status" value="1"/>
</dbReference>
<sequence length="482" mass="49296">MSTTMTAAPIDSTPADVDAAAQAAGRASPGWGRSEAAARAGLLRGLGEALLAHRAPLVALADQETRLGAPRLDGELDRTVFQLRGFADQVMHGAAFAVTDDPAVAGPPPTGHPALLRVRVPLGPVAVFSASNFPFAFSVLGGDTASALAAGCPVVVKAHRGHRGLSHAVAALAQDVVRAQGLPSGLFALVDGRGTEVGVRLLAHPAIAAGAFTGSVQGGLALQRVARERPRPIPFFGELGSVNPVVVQAAALAAQGEALAQGLAASITQGCGQFCTSPGVIVLPVGAAGDAFVEALAAALQATPTHPMLSPAMRDGFETGRARWTAHPGLQPLLHIPTPAAQPPRPVLMQTDAACFIADTTLHEEVFGPAALVVRIDDPAQAIDVLQAVGGSLTVTLWGMDEGRAADQALVRAACQIAGRVLFDGYPTGVAVSAGQQHGGPFPSSTEPGSTSVGWAAMDRFLRPVCLQQAPDWLRQRQGRPC</sequence>
<reference evidence="3 4" key="1">
    <citation type="submission" date="2024-04" db="EMBL/GenBank/DDBJ databases">
        <title>Novel species of the genus Ideonella isolated from streams.</title>
        <authorList>
            <person name="Lu H."/>
        </authorList>
    </citation>
    <scope>NUCLEOTIDE SEQUENCE [LARGE SCALE GENOMIC DNA]</scope>
    <source>
        <strain evidence="3 4">BYS139W</strain>
    </source>
</reference>
<dbReference type="PANTHER" id="PTHR43353">
    <property type="entry name" value="SUCCINATE-SEMIALDEHYDE DEHYDROGENASE, MITOCHONDRIAL"/>
    <property type="match status" value="1"/>
</dbReference>